<protein>
    <submittedName>
        <fullName evidence="1">Uncharacterized protein</fullName>
    </submittedName>
</protein>
<organism evidence="1 2">
    <name type="scientific">Lithospermum erythrorhizon</name>
    <name type="common">Purple gromwell</name>
    <name type="synonym">Lithospermum officinale var. erythrorhizon</name>
    <dbReference type="NCBI Taxonomy" id="34254"/>
    <lineage>
        <taxon>Eukaryota</taxon>
        <taxon>Viridiplantae</taxon>
        <taxon>Streptophyta</taxon>
        <taxon>Embryophyta</taxon>
        <taxon>Tracheophyta</taxon>
        <taxon>Spermatophyta</taxon>
        <taxon>Magnoliopsida</taxon>
        <taxon>eudicotyledons</taxon>
        <taxon>Gunneridae</taxon>
        <taxon>Pentapetalae</taxon>
        <taxon>asterids</taxon>
        <taxon>lamiids</taxon>
        <taxon>Boraginales</taxon>
        <taxon>Boraginaceae</taxon>
        <taxon>Boraginoideae</taxon>
        <taxon>Lithospermeae</taxon>
        <taxon>Lithospermum</taxon>
    </lineage>
</organism>
<name>A0AAV3QAX6_LITER</name>
<accession>A0AAV3QAX6</accession>
<sequence>MFSRVSGKENSGVIHLKSGIFLFVMDGWVLECLMPEYAFVLARSVRNPIPRLLRWQSWNAPSNFVVARQTIHGAEDSYSKSAREWIDNKPSTGIPMFPSRVDDGENVPGFLAMTMALKKMNKKNCSRVKPFGRAYGHARGKGGID</sequence>
<proteinExistence type="predicted"/>
<evidence type="ECO:0000313" key="2">
    <source>
        <dbReference type="Proteomes" id="UP001454036"/>
    </source>
</evidence>
<keyword evidence="2" id="KW-1185">Reference proteome</keyword>
<comment type="caution">
    <text evidence="1">The sequence shown here is derived from an EMBL/GenBank/DDBJ whole genome shotgun (WGS) entry which is preliminary data.</text>
</comment>
<dbReference type="EMBL" id="BAABME010004127">
    <property type="protein sequence ID" value="GAA0161257.1"/>
    <property type="molecule type" value="Genomic_DNA"/>
</dbReference>
<gene>
    <name evidence="1" type="ORF">LIER_17616</name>
</gene>
<dbReference type="Proteomes" id="UP001454036">
    <property type="component" value="Unassembled WGS sequence"/>
</dbReference>
<dbReference type="AlphaFoldDB" id="A0AAV3QAX6"/>
<reference evidence="1 2" key="1">
    <citation type="submission" date="2024-01" db="EMBL/GenBank/DDBJ databases">
        <title>The complete chloroplast genome sequence of Lithospermum erythrorhizon: insights into the phylogenetic relationship among Boraginaceae species and the maternal lineages of purple gromwells.</title>
        <authorList>
            <person name="Okada T."/>
            <person name="Watanabe K."/>
        </authorList>
    </citation>
    <scope>NUCLEOTIDE SEQUENCE [LARGE SCALE GENOMIC DNA]</scope>
</reference>
<evidence type="ECO:0000313" key="1">
    <source>
        <dbReference type="EMBL" id="GAA0161257.1"/>
    </source>
</evidence>